<keyword evidence="2" id="KW-1185">Reference proteome</keyword>
<accession>A0A3S9T0E7</accession>
<gene>
    <name evidence="1" type="ORF">BBF96_11840</name>
</gene>
<dbReference type="KEGG" id="aft:BBF96_11840"/>
<evidence type="ECO:0000313" key="1">
    <source>
        <dbReference type="EMBL" id="AZR74024.1"/>
    </source>
</evidence>
<dbReference type="RefSeq" id="WP_127017371.1">
    <property type="nucleotide sequence ID" value="NZ_CP016379.1"/>
</dbReference>
<dbReference type="OrthoDB" id="9768714at2"/>
<proteinExistence type="predicted"/>
<dbReference type="Proteomes" id="UP000267250">
    <property type="component" value="Chromosome"/>
</dbReference>
<evidence type="ECO:0000313" key="2">
    <source>
        <dbReference type="Proteomes" id="UP000267250"/>
    </source>
</evidence>
<name>A0A3S9T0E7_9FIRM</name>
<reference evidence="1 2" key="1">
    <citation type="submission" date="2016-07" db="EMBL/GenBank/DDBJ databases">
        <title>Genome and transcriptome analysis of iron-reducing fermentative bacteria Anoxybacter fermentans.</title>
        <authorList>
            <person name="Zeng X."/>
            <person name="Shao Z."/>
        </authorList>
    </citation>
    <scope>NUCLEOTIDE SEQUENCE [LARGE SCALE GENOMIC DNA]</scope>
    <source>
        <strain evidence="1 2">DY22613</strain>
    </source>
</reference>
<organism evidence="1 2">
    <name type="scientific">Anoxybacter fermentans</name>
    <dbReference type="NCBI Taxonomy" id="1323375"/>
    <lineage>
        <taxon>Bacteria</taxon>
        <taxon>Bacillati</taxon>
        <taxon>Bacillota</taxon>
        <taxon>Clostridia</taxon>
        <taxon>Halanaerobiales</taxon>
        <taxon>Anoxybacter</taxon>
    </lineage>
</organism>
<protein>
    <submittedName>
        <fullName evidence="1">Uncharacterized protein</fullName>
    </submittedName>
</protein>
<dbReference type="AlphaFoldDB" id="A0A3S9T0E7"/>
<dbReference type="EMBL" id="CP016379">
    <property type="protein sequence ID" value="AZR74024.1"/>
    <property type="molecule type" value="Genomic_DNA"/>
</dbReference>
<sequence>MTGKMDDVLKRVLNDKDIFDSPYDIKKKGHIPKLFEGKEWKELGKLFEEKKIEEFKDKIDKRIKEIESQEKGSKREIKKLKDSARWLKLAVENKPSLLKDLFEMLDWYGTVSCNLPNMDNYGRVIERYELPFVKHYFLDKVKGLSGLKSRALRKVLDYVIELYNLGVSTEEIAFFVRKLDSLQKYWEVLKNES</sequence>